<dbReference type="EMBL" id="JAADJZ010000021">
    <property type="protein sequence ID" value="KAF2867821.1"/>
    <property type="molecule type" value="Genomic_DNA"/>
</dbReference>
<dbReference type="Proteomes" id="UP000481861">
    <property type="component" value="Unassembled WGS sequence"/>
</dbReference>
<sequence>AIEKVLDCLDEIYQRMTEFQDYVSAQKTSEKPLYLWTKYTRYSALSLAIGELTKATDDAKILSTEKRIEYFNEALGLSTSISNMTTFAMGVMNEKTGACINDLEHPSMSAIEKDRAQNIITTELGKLLKHCTEATNHVYSTMDLLQQ</sequence>
<reference evidence="1 2" key="1">
    <citation type="submission" date="2020-01" db="EMBL/GenBank/DDBJ databases">
        <authorList>
            <consortium name="DOE Joint Genome Institute"/>
            <person name="Haridas S."/>
            <person name="Albert R."/>
            <person name="Binder M."/>
            <person name="Bloem J."/>
            <person name="Labutti K."/>
            <person name="Salamov A."/>
            <person name="Andreopoulos B."/>
            <person name="Baker S.E."/>
            <person name="Barry K."/>
            <person name="Bills G."/>
            <person name="Bluhm B.H."/>
            <person name="Cannon C."/>
            <person name="Castanera R."/>
            <person name="Culley D.E."/>
            <person name="Daum C."/>
            <person name="Ezra D."/>
            <person name="Gonzalez J.B."/>
            <person name="Henrissat B."/>
            <person name="Kuo A."/>
            <person name="Liang C."/>
            <person name="Lipzen A."/>
            <person name="Lutzoni F."/>
            <person name="Magnuson J."/>
            <person name="Mondo S."/>
            <person name="Nolan M."/>
            <person name="Ohm R."/>
            <person name="Pangilinan J."/>
            <person name="Park H.-J.H."/>
            <person name="Ramirez L."/>
            <person name="Alfaro M."/>
            <person name="Sun H."/>
            <person name="Tritt A."/>
            <person name="Yoshinaga Y."/>
            <person name="Zwiers L.-H.L."/>
            <person name="Turgeon B.G."/>
            <person name="Goodwin S.B."/>
            <person name="Spatafora J.W."/>
            <person name="Crous P.W."/>
            <person name="Grigoriev I.V."/>
        </authorList>
    </citation>
    <scope>NUCLEOTIDE SEQUENCE [LARGE SCALE GENOMIC DNA]</scope>
    <source>
        <strain evidence="1 2">CBS 611.86</strain>
    </source>
</reference>
<dbReference type="OrthoDB" id="3799619at2759"/>
<keyword evidence="2" id="KW-1185">Reference proteome</keyword>
<comment type="caution">
    <text evidence="1">The sequence shown here is derived from an EMBL/GenBank/DDBJ whole genome shotgun (WGS) entry which is preliminary data.</text>
</comment>
<gene>
    <name evidence="1" type="ORF">BDV95DRAFT_452663</name>
</gene>
<feature type="non-terminal residue" evidence="1">
    <location>
        <position position="147"/>
    </location>
</feature>
<organism evidence="1 2">
    <name type="scientific">Massariosphaeria phaeospora</name>
    <dbReference type="NCBI Taxonomy" id="100035"/>
    <lineage>
        <taxon>Eukaryota</taxon>
        <taxon>Fungi</taxon>
        <taxon>Dikarya</taxon>
        <taxon>Ascomycota</taxon>
        <taxon>Pezizomycotina</taxon>
        <taxon>Dothideomycetes</taxon>
        <taxon>Pleosporomycetidae</taxon>
        <taxon>Pleosporales</taxon>
        <taxon>Pleosporales incertae sedis</taxon>
        <taxon>Massariosphaeria</taxon>
    </lineage>
</organism>
<proteinExistence type="predicted"/>
<accession>A0A7C8M4T5</accession>
<name>A0A7C8M4T5_9PLEO</name>
<protein>
    <submittedName>
        <fullName evidence="1">Uncharacterized protein</fullName>
    </submittedName>
</protein>
<evidence type="ECO:0000313" key="1">
    <source>
        <dbReference type="EMBL" id="KAF2867821.1"/>
    </source>
</evidence>
<dbReference type="AlphaFoldDB" id="A0A7C8M4T5"/>
<evidence type="ECO:0000313" key="2">
    <source>
        <dbReference type="Proteomes" id="UP000481861"/>
    </source>
</evidence>
<feature type="non-terminal residue" evidence="1">
    <location>
        <position position="1"/>
    </location>
</feature>